<keyword evidence="2" id="KW-0663">Pyridoxal phosphate</keyword>
<dbReference type="SUPFAM" id="SSF53383">
    <property type="entry name" value="PLP-dependent transferases"/>
    <property type="match status" value="1"/>
</dbReference>
<dbReference type="EMBL" id="NHMM01000001">
    <property type="protein sequence ID" value="OUT24735.1"/>
    <property type="molecule type" value="Genomic_DNA"/>
</dbReference>
<feature type="region of interest" description="Disordered" evidence="4">
    <location>
        <begin position="328"/>
        <end position="352"/>
    </location>
</feature>
<dbReference type="InterPro" id="IPR015421">
    <property type="entry name" value="PyrdxlP-dep_Trfase_major"/>
</dbReference>
<evidence type="ECO:0000256" key="2">
    <source>
        <dbReference type="ARBA" id="ARBA00022898"/>
    </source>
</evidence>
<evidence type="ECO:0000313" key="7">
    <source>
        <dbReference type="EMBL" id="OUT24735.1"/>
    </source>
</evidence>
<reference evidence="7 9" key="3">
    <citation type="submission" date="2017-05" db="EMBL/GenBank/DDBJ databases">
        <title>The Genome Sequence of Candida krusei Ckrusei653.</title>
        <authorList>
            <person name="Cuomo C."/>
            <person name="Forche A."/>
            <person name="Young S."/>
            <person name="Abouelleil A."/>
            <person name="Cao P."/>
            <person name="Chapman S."/>
            <person name="Cusick C."/>
            <person name="Shea T."/>
            <person name="Nusbaum C."/>
            <person name="Birren B."/>
        </authorList>
    </citation>
    <scope>NUCLEOTIDE SEQUENCE [LARGE SCALE GENOMIC DNA]</scope>
    <source>
        <strain evidence="7 9">Ckrusei653</strain>
    </source>
</reference>
<dbReference type="Pfam" id="PF03221">
    <property type="entry name" value="HTH_Tnp_Tc5"/>
    <property type="match status" value="1"/>
</dbReference>
<dbReference type="InterPro" id="IPR015422">
    <property type="entry name" value="PyrdxlP-dep_Trfase_small"/>
</dbReference>
<reference evidence="6" key="2">
    <citation type="submission" date="2017-01" db="EMBL/GenBank/DDBJ databases">
        <authorList>
            <person name="Mah S.A."/>
            <person name="Swanson W.J."/>
            <person name="Moy G.W."/>
            <person name="Vacquier V.D."/>
        </authorList>
    </citation>
    <scope>NUCLEOTIDE SEQUENCE [LARGE SCALE GENOMIC DNA]</scope>
    <source>
        <strain evidence="6">129</strain>
    </source>
</reference>
<dbReference type="GO" id="GO:0016846">
    <property type="term" value="F:carbon-sulfur lyase activity"/>
    <property type="evidence" value="ECO:0007669"/>
    <property type="project" value="TreeGrafter"/>
</dbReference>
<dbReference type="GO" id="GO:0019346">
    <property type="term" value="P:transsulfuration"/>
    <property type="evidence" value="ECO:0007669"/>
    <property type="project" value="InterPro"/>
</dbReference>
<comment type="caution">
    <text evidence="6">The sequence shown here is derived from an EMBL/GenBank/DDBJ whole genome shotgun (WGS) entry which is preliminary data.</text>
</comment>
<evidence type="ECO:0000313" key="6">
    <source>
        <dbReference type="EMBL" id="ONH76395.1"/>
    </source>
</evidence>
<name>A0A1V2LRQ6_PICKU</name>
<comment type="cofactor">
    <cofactor evidence="1">
        <name>pyridoxal 5'-phosphate</name>
        <dbReference type="ChEBI" id="CHEBI:597326"/>
    </cofactor>
</comment>
<evidence type="ECO:0000256" key="4">
    <source>
        <dbReference type="SAM" id="MobiDB-lite"/>
    </source>
</evidence>
<evidence type="ECO:0000313" key="9">
    <source>
        <dbReference type="Proteomes" id="UP000195871"/>
    </source>
</evidence>
<dbReference type="Pfam" id="PF01053">
    <property type="entry name" value="Cys_Met_Meta_PP"/>
    <property type="match status" value="1"/>
</dbReference>
<evidence type="ECO:0000256" key="1">
    <source>
        <dbReference type="ARBA" id="ARBA00001933"/>
    </source>
</evidence>
<dbReference type="Gene3D" id="3.90.1150.10">
    <property type="entry name" value="Aspartate Aminotransferase, domain 1"/>
    <property type="match status" value="1"/>
</dbReference>
<dbReference type="PANTHER" id="PTHR11808">
    <property type="entry name" value="TRANS-SULFURATION ENZYME FAMILY MEMBER"/>
    <property type="match status" value="1"/>
</dbReference>
<organism evidence="6 8">
    <name type="scientific">Pichia kudriavzevii</name>
    <name type="common">Yeast</name>
    <name type="synonym">Issatchenkia orientalis</name>
    <dbReference type="NCBI Taxonomy" id="4909"/>
    <lineage>
        <taxon>Eukaryota</taxon>
        <taxon>Fungi</taxon>
        <taxon>Dikarya</taxon>
        <taxon>Ascomycota</taxon>
        <taxon>Saccharomycotina</taxon>
        <taxon>Pichiomycetes</taxon>
        <taxon>Pichiales</taxon>
        <taxon>Pichiaceae</taxon>
        <taxon>Pichia</taxon>
    </lineage>
</organism>
<dbReference type="Proteomes" id="UP000195871">
    <property type="component" value="Unassembled WGS sequence"/>
</dbReference>
<evidence type="ECO:0000256" key="3">
    <source>
        <dbReference type="ARBA" id="ARBA00023125"/>
    </source>
</evidence>
<dbReference type="GO" id="GO:0003677">
    <property type="term" value="F:DNA binding"/>
    <property type="evidence" value="ECO:0007669"/>
    <property type="project" value="UniProtKB-KW"/>
</dbReference>
<feature type="region of interest" description="Disordered" evidence="4">
    <location>
        <begin position="1"/>
        <end position="26"/>
    </location>
</feature>
<evidence type="ECO:0000259" key="5">
    <source>
        <dbReference type="Pfam" id="PF03221"/>
    </source>
</evidence>
<proteinExistence type="predicted"/>
<dbReference type="Proteomes" id="UP000189274">
    <property type="component" value="Unassembled WGS sequence"/>
</dbReference>
<dbReference type="VEuPathDB" id="FungiDB:C5L36_0C11050"/>
<accession>A0A1V2LRQ6</accession>
<dbReference type="Gene3D" id="3.40.640.10">
    <property type="entry name" value="Type I PLP-dependent aspartate aminotransferase-like (Major domain)"/>
    <property type="match status" value="1"/>
</dbReference>
<keyword evidence="6" id="KW-0456">Lyase</keyword>
<feature type="domain" description="HTH CENPB-type" evidence="5">
    <location>
        <begin position="107"/>
        <end position="169"/>
    </location>
</feature>
<dbReference type="AlphaFoldDB" id="A0A1V2LRQ6"/>
<gene>
    <name evidence="6" type="ORF">BOH78_1244</name>
    <name evidence="7" type="ORF">CAS74_001125</name>
</gene>
<dbReference type="Gene3D" id="1.10.10.60">
    <property type="entry name" value="Homeodomain-like"/>
    <property type="match status" value="1"/>
</dbReference>
<dbReference type="EMBL" id="MQVM01000004">
    <property type="protein sequence ID" value="ONH76395.1"/>
    <property type="molecule type" value="Genomic_DNA"/>
</dbReference>
<dbReference type="PANTHER" id="PTHR11808:SF35">
    <property type="entry name" value="CYSTATHIONINE GAMMA-SYNTHASE (AFU_ORTHOLOGUE AFUA_7G01590)"/>
    <property type="match status" value="1"/>
</dbReference>
<evidence type="ECO:0000313" key="8">
    <source>
        <dbReference type="Proteomes" id="UP000189274"/>
    </source>
</evidence>
<dbReference type="InterPro" id="IPR006600">
    <property type="entry name" value="HTH_CenpB_DNA-bd_dom"/>
</dbReference>
<keyword evidence="3" id="KW-0238">DNA-binding</keyword>
<feature type="compositionally biased region" description="Polar residues" evidence="4">
    <location>
        <begin position="338"/>
        <end position="352"/>
    </location>
</feature>
<sequence>MTPSYDVNGSSNNDRSSRDGTSTDETCMFKKKLPRATLKQKIEVLDYLAGPPQRSQIEALGHYRRLGEFAISQATLSNWATHEDKIREEFDRNPNLNSYKKIPVLKYPEINDKVEKHISILIEEGIKINNKIIKDTYIKFMKEEGLDVSDFKLSTGMLKSFKKRNLNHLKTKLDASHLGASNSSEQKTDVTEHALPFDNHQIHPRDADLQLNTISETIDLDLDDFDKIFNDTTVGLSTKLIHSGDAYTPNSNDVFTFNPSSLDYSNQLFNLPVTLPQLQTSPPAISNKDAPQSKCKELSSISNILPNPLPTKHKLPYYPTYKNPLNDSHAYSKRHHNTTSNANFVGSKNSNPNSEKIEKILENITNGYVTLYNSGTSAIMGILSNINPDNVFIDDEGYQGTHDVIRFLNKLTNVKKFPLSSLDASSTIPSNSVMIIESPMNPLGYVHDISHYSKICKSGNNGANCKLIVDSTLAPPPLQEPFKNGADYIVYSAVKYLAGVSDLSAGFVVSKDKPSKISLHNERMALGTSIANFDSFLLLRSLRTYKMRILTQCNNAEKIIKFLLKNQIKYKNVLAKIHHASLQENGRIVMEQLNDYYNPVFALELREPSYPDKLLHRFNFLSNNPNLEGGETLVELIYGNNKFISEVDNYKSLKNYKKMLRFSVGCEDFQDIIRDIDQALTGLMN</sequence>
<reference evidence="8" key="1">
    <citation type="journal article" date="2017" name="Genome Announc.">
        <title>Genome sequences of Cyberlindnera fabianii 65, Pichia kudriavzevii 129, and Saccharomyces cerevisiae 131 isolated from fermented masau fruits in Zimbabwe.</title>
        <authorList>
            <person name="van Rijswijck I.M.H."/>
            <person name="Derks M.F.L."/>
            <person name="Abee T."/>
            <person name="de Ridder D."/>
            <person name="Smid E.J."/>
        </authorList>
    </citation>
    <scope>NUCLEOTIDE SEQUENCE [LARGE SCALE GENOMIC DNA]</scope>
    <source>
        <strain evidence="8">129</strain>
    </source>
</reference>
<dbReference type="GO" id="GO:0030170">
    <property type="term" value="F:pyridoxal phosphate binding"/>
    <property type="evidence" value="ECO:0007669"/>
    <property type="project" value="InterPro"/>
</dbReference>
<dbReference type="InterPro" id="IPR000277">
    <property type="entry name" value="Cys/Met-Metab_PyrdxlP-dep_enz"/>
</dbReference>
<dbReference type="GO" id="GO:0005737">
    <property type="term" value="C:cytoplasm"/>
    <property type="evidence" value="ECO:0007669"/>
    <property type="project" value="TreeGrafter"/>
</dbReference>
<protein>
    <submittedName>
        <fullName evidence="6">Cystathionine gamma-synthase/O-acetylhomoserine (Thiol)-lyase</fullName>
    </submittedName>
</protein>
<dbReference type="InterPro" id="IPR015424">
    <property type="entry name" value="PyrdxlP-dep_Trfase"/>
</dbReference>